<evidence type="ECO:0000256" key="3">
    <source>
        <dbReference type="ARBA" id="ARBA00022692"/>
    </source>
</evidence>
<feature type="transmembrane region" description="Helical" evidence="7">
    <location>
        <begin position="292"/>
        <end position="319"/>
    </location>
</feature>
<feature type="region of interest" description="Disordered" evidence="6">
    <location>
        <begin position="229"/>
        <end position="271"/>
    </location>
</feature>
<dbReference type="PANTHER" id="PTHR23504">
    <property type="entry name" value="MAJOR FACILITATOR SUPERFAMILY DOMAIN-CONTAINING PROTEIN 10"/>
    <property type="match status" value="1"/>
</dbReference>
<keyword evidence="3 7" id="KW-0812">Transmembrane</keyword>
<feature type="domain" description="Major facilitator superfamily (MFS) profile" evidence="8">
    <location>
        <begin position="27"/>
        <end position="510"/>
    </location>
</feature>
<dbReference type="OrthoDB" id="10262656at2759"/>
<evidence type="ECO:0000256" key="4">
    <source>
        <dbReference type="ARBA" id="ARBA00022989"/>
    </source>
</evidence>
<evidence type="ECO:0000256" key="6">
    <source>
        <dbReference type="SAM" id="MobiDB-lite"/>
    </source>
</evidence>
<evidence type="ECO:0000313" key="10">
    <source>
        <dbReference type="Proteomes" id="UP000799757"/>
    </source>
</evidence>
<dbReference type="InterPro" id="IPR036259">
    <property type="entry name" value="MFS_trans_sf"/>
</dbReference>
<feature type="transmembrane region" description="Helical" evidence="7">
    <location>
        <begin position="100"/>
        <end position="119"/>
    </location>
</feature>
<keyword evidence="4 7" id="KW-1133">Transmembrane helix</keyword>
<dbReference type="AlphaFoldDB" id="A0A6A6XJJ5"/>
<evidence type="ECO:0000256" key="1">
    <source>
        <dbReference type="ARBA" id="ARBA00004141"/>
    </source>
</evidence>
<proteinExistence type="predicted"/>
<feature type="transmembrane region" description="Helical" evidence="7">
    <location>
        <begin position="125"/>
        <end position="146"/>
    </location>
</feature>
<keyword evidence="5 7" id="KW-0472">Membrane</keyword>
<evidence type="ECO:0000256" key="7">
    <source>
        <dbReference type="SAM" id="Phobius"/>
    </source>
</evidence>
<dbReference type="GO" id="GO:0016020">
    <property type="term" value="C:membrane"/>
    <property type="evidence" value="ECO:0007669"/>
    <property type="project" value="UniProtKB-SubCell"/>
</dbReference>
<keyword evidence="10" id="KW-1185">Reference proteome</keyword>
<feature type="transmembrane region" description="Helical" evidence="7">
    <location>
        <begin position="413"/>
        <end position="439"/>
    </location>
</feature>
<dbReference type="EMBL" id="MU001849">
    <property type="protein sequence ID" value="KAF2795747.1"/>
    <property type="molecule type" value="Genomic_DNA"/>
</dbReference>
<keyword evidence="2" id="KW-0813">Transport</keyword>
<accession>A0A6A6XJJ5</accession>
<reference evidence="9" key="1">
    <citation type="journal article" date="2020" name="Stud. Mycol.">
        <title>101 Dothideomycetes genomes: a test case for predicting lifestyles and emergence of pathogens.</title>
        <authorList>
            <person name="Haridas S."/>
            <person name="Albert R."/>
            <person name="Binder M."/>
            <person name="Bloem J."/>
            <person name="Labutti K."/>
            <person name="Salamov A."/>
            <person name="Andreopoulos B."/>
            <person name="Baker S."/>
            <person name="Barry K."/>
            <person name="Bills G."/>
            <person name="Bluhm B."/>
            <person name="Cannon C."/>
            <person name="Castanera R."/>
            <person name="Culley D."/>
            <person name="Daum C."/>
            <person name="Ezra D."/>
            <person name="Gonzalez J."/>
            <person name="Henrissat B."/>
            <person name="Kuo A."/>
            <person name="Liang C."/>
            <person name="Lipzen A."/>
            <person name="Lutzoni F."/>
            <person name="Magnuson J."/>
            <person name="Mondo S."/>
            <person name="Nolan M."/>
            <person name="Ohm R."/>
            <person name="Pangilinan J."/>
            <person name="Park H.-J."/>
            <person name="Ramirez L."/>
            <person name="Alfaro M."/>
            <person name="Sun H."/>
            <person name="Tritt A."/>
            <person name="Yoshinaga Y."/>
            <person name="Zwiers L.-H."/>
            <person name="Turgeon B."/>
            <person name="Goodwin S."/>
            <person name="Spatafora J."/>
            <person name="Crous P."/>
            <person name="Grigoriev I."/>
        </authorList>
    </citation>
    <scope>NUCLEOTIDE SEQUENCE</scope>
    <source>
        <strain evidence="9">CBS 109.77</strain>
    </source>
</reference>
<dbReference type="PANTHER" id="PTHR23504:SF6">
    <property type="entry name" value="MULTIDRUG TRANSPORTER, PUTATIVE (AFU_ORTHOLOGUE AFUA_4G08740)-RELATED"/>
    <property type="match status" value="1"/>
</dbReference>
<organism evidence="9 10">
    <name type="scientific">Melanomma pulvis-pyrius CBS 109.77</name>
    <dbReference type="NCBI Taxonomy" id="1314802"/>
    <lineage>
        <taxon>Eukaryota</taxon>
        <taxon>Fungi</taxon>
        <taxon>Dikarya</taxon>
        <taxon>Ascomycota</taxon>
        <taxon>Pezizomycotina</taxon>
        <taxon>Dothideomycetes</taxon>
        <taxon>Pleosporomycetidae</taxon>
        <taxon>Pleosporales</taxon>
        <taxon>Melanommataceae</taxon>
        <taxon>Melanomma</taxon>
    </lineage>
</organism>
<comment type="subcellular location">
    <subcellularLocation>
        <location evidence="1">Membrane</location>
        <topology evidence="1">Multi-pass membrane protein</topology>
    </subcellularLocation>
</comment>
<dbReference type="Pfam" id="PF07690">
    <property type="entry name" value="MFS_1"/>
    <property type="match status" value="1"/>
</dbReference>
<dbReference type="Gene3D" id="1.20.1250.20">
    <property type="entry name" value="MFS general substrate transporter like domains"/>
    <property type="match status" value="1"/>
</dbReference>
<dbReference type="PROSITE" id="PS50850">
    <property type="entry name" value="MFS"/>
    <property type="match status" value="1"/>
</dbReference>
<feature type="transmembrane region" description="Helical" evidence="7">
    <location>
        <begin position="339"/>
        <end position="359"/>
    </location>
</feature>
<dbReference type="Proteomes" id="UP000799757">
    <property type="component" value="Unassembled WGS sequence"/>
</dbReference>
<evidence type="ECO:0000313" key="9">
    <source>
        <dbReference type="EMBL" id="KAF2795747.1"/>
    </source>
</evidence>
<sequence length="526" mass="56146">MTSSIALPTGTMDEPTISYRSLPHKGQLFILMLVRFTEPLATSSISSYLFFQLQYLDPLASEETIVTRSGLMVGCKTAAHVCTGLIWGRLADHQRIGRKAVLVVGLMATSLATLGYGFSETFKAAIAWQILDGALNATIAMVRCMISELNPEKRYRVRALTLLPLCANLGSLLGPLIGGFLASASTRASSKTLSKYPYAAPNICVASIQALVALTAALFLSDTLDQGKPLSTSPRDDSITDSVESAAAQEFDERSRLLASPSTSMETPSPPYKSPTSLPFFKMWTPNVLSTMLAQFIISGHLGTFSSLWAIFLSMPVAFMRNQHPPVHFSGGLGMKPQGIGIAMSAIGFTGIVLQVLVYPSVQERWGTIKVWRGALCIFPIVYIIAPFCALVASLGRSEQDEKLSGSTPSILLWISLLFVLTLFVAGRTGVVPATSLLINDCTPHPSVRGTIHTAGVIVSNLSRSIFPPMAFAVLGYGSGIGVVGLGFWFVAALAVLSCLASLRVKEGKNGEDDGFEQLGGAPQPS</sequence>
<dbReference type="InterPro" id="IPR011701">
    <property type="entry name" value="MFS"/>
</dbReference>
<evidence type="ECO:0000256" key="2">
    <source>
        <dbReference type="ARBA" id="ARBA00022448"/>
    </source>
</evidence>
<name>A0A6A6XJJ5_9PLEO</name>
<feature type="transmembrane region" description="Helical" evidence="7">
    <location>
        <begin position="481"/>
        <end position="503"/>
    </location>
</feature>
<feature type="transmembrane region" description="Helical" evidence="7">
    <location>
        <begin position="198"/>
        <end position="220"/>
    </location>
</feature>
<feature type="transmembrane region" description="Helical" evidence="7">
    <location>
        <begin position="371"/>
        <end position="393"/>
    </location>
</feature>
<protein>
    <submittedName>
        <fullName evidence="9">MFS general substrate transporter</fullName>
    </submittedName>
</protein>
<feature type="transmembrane region" description="Helical" evidence="7">
    <location>
        <begin position="158"/>
        <end position="178"/>
    </location>
</feature>
<dbReference type="SUPFAM" id="SSF103473">
    <property type="entry name" value="MFS general substrate transporter"/>
    <property type="match status" value="1"/>
</dbReference>
<gene>
    <name evidence="9" type="ORF">K505DRAFT_272711</name>
</gene>
<dbReference type="GO" id="GO:0022857">
    <property type="term" value="F:transmembrane transporter activity"/>
    <property type="evidence" value="ECO:0007669"/>
    <property type="project" value="InterPro"/>
</dbReference>
<evidence type="ECO:0000256" key="5">
    <source>
        <dbReference type="ARBA" id="ARBA00023136"/>
    </source>
</evidence>
<evidence type="ECO:0000259" key="8">
    <source>
        <dbReference type="PROSITE" id="PS50850"/>
    </source>
</evidence>
<dbReference type="InterPro" id="IPR020846">
    <property type="entry name" value="MFS_dom"/>
</dbReference>